<reference evidence="1 2" key="1">
    <citation type="journal article" date="2019" name="Sci. Rep.">
        <title>Orb-weaving spider Araneus ventricosus genome elucidates the spidroin gene catalogue.</title>
        <authorList>
            <person name="Kono N."/>
            <person name="Nakamura H."/>
            <person name="Ohtoshi R."/>
            <person name="Moran D.A.P."/>
            <person name="Shinohara A."/>
            <person name="Yoshida Y."/>
            <person name="Fujiwara M."/>
            <person name="Mori M."/>
            <person name="Tomita M."/>
            <person name="Arakawa K."/>
        </authorList>
    </citation>
    <scope>NUCLEOTIDE SEQUENCE [LARGE SCALE GENOMIC DNA]</scope>
</reference>
<dbReference type="OrthoDB" id="7297429at2759"/>
<proteinExistence type="predicted"/>
<organism evidence="1 2">
    <name type="scientific">Araneus ventricosus</name>
    <name type="common">Orbweaver spider</name>
    <name type="synonym">Epeira ventricosa</name>
    <dbReference type="NCBI Taxonomy" id="182803"/>
    <lineage>
        <taxon>Eukaryota</taxon>
        <taxon>Metazoa</taxon>
        <taxon>Ecdysozoa</taxon>
        <taxon>Arthropoda</taxon>
        <taxon>Chelicerata</taxon>
        <taxon>Arachnida</taxon>
        <taxon>Araneae</taxon>
        <taxon>Araneomorphae</taxon>
        <taxon>Entelegynae</taxon>
        <taxon>Araneoidea</taxon>
        <taxon>Araneidae</taxon>
        <taxon>Araneus</taxon>
    </lineage>
</organism>
<evidence type="ECO:0000313" key="2">
    <source>
        <dbReference type="Proteomes" id="UP000499080"/>
    </source>
</evidence>
<gene>
    <name evidence="1" type="ORF">AVEN_262391_1</name>
</gene>
<name>A0A4Y2IJG3_ARAVE</name>
<protein>
    <submittedName>
        <fullName evidence="1">Uncharacterized protein</fullName>
    </submittedName>
</protein>
<dbReference type="EMBL" id="BGPR01002717">
    <property type="protein sequence ID" value="GBM77897.1"/>
    <property type="molecule type" value="Genomic_DNA"/>
</dbReference>
<dbReference type="AlphaFoldDB" id="A0A4Y2IJG3"/>
<sequence length="104" mass="12378">MELCFLSQHNSSLPLIRSTIIIDINQYLKHWKVLVTMDFFTSSQNNAAGTVYEGEEMEQTVKHNKAEYHKVCRNKYDTYKLQRQLSKIDNRDILHIRNTYEIII</sequence>
<keyword evidence="2" id="KW-1185">Reference proteome</keyword>
<dbReference type="Proteomes" id="UP000499080">
    <property type="component" value="Unassembled WGS sequence"/>
</dbReference>
<comment type="caution">
    <text evidence="1">The sequence shown here is derived from an EMBL/GenBank/DDBJ whole genome shotgun (WGS) entry which is preliminary data.</text>
</comment>
<evidence type="ECO:0000313" key="1">
    <source>
        <dbReference type="EMBL" id="GBM77897.1"/>
    </source>
</evidence>
<accession>A0A4Y2IJG3</accession>